<gene>
    <name evidence="8" type="ORF">WIS52_13460</name>
</gene>
<dbReference type="Gene3D" id="3.60.10.10">
    <property type="entry name" value="Endonuclease/exonuclease/phosphatase"/>
    <property type="match status" value="1"/>
</dbReference>
<comment type="caution">
    <text evidence="8">The sequence shown here is derived from an EMBL/GenBank/DDBJ whole genome shotgun (WGS) entry which is preliminary data.</text>
</comment>
<dbReference type="EC" id="3.1.11.2" evidence="8"/>
<evidence type="ECO:0000256" key="5">
    <source>
        <dbReference type="ARBA" id="ARBA00022842"/>
    </source>
</evidence>
<keyword evidence="9" id="KW-1185">Reference proteome</keyword>
<dbReference type="NCBIfam" id="TIGR00195">
    <property type="entry name" value="exoDNase_III"/>
    <property type="match status" value="1"/>
</dbReference>
<dbReference type="InterPro" id="IPR036691">
    <property type="entry name" value="Endo/exonu/phosph_ase_sf"/>
</dbReference>
<comment type="similarity">
    <text evidence="2">Belongs to the DNA repair enzymes AP/ExoA family.</text>
</comment>
<reference evidence="8 9" key="1">
    <citation type="submission" date="2024-03" db="EMBL/GenBank/DDBJ databases">
        <title>Draft genome sequence of Pseudonocardia nematodicida JCM 31783.</title>
        <authorList>
            <person name="Butdee W."/>
            <person name="Duangmal K."/>
        </authorList>
    </citation>
    <scope>NUCLEOTIDE SEQUENCE [LARGE SCALE GENOMIC DNA]</scope>
    <source>
        <strain evidence="8 9">JCM 31783</strain>
    </source>
</reference>
<proteinExistence type="inferred from homology"/>
<evidence type="ECO:0000256" key="6">
    <source>
        <dbReference type="SAM" id="MobiDB-lite"/>
    </source>
</evidence>
<dbReference type="EMBL" id="JBEDNQ010000005">
    <property type="protein sequence ID" value="MEQ3551475.1"/>
    <property type="molecule type" value="Genomic_DNA"/>
</dbReference>
<dbReference type="PROSITE" id="PS51435">
    <property type="entry name" value="AP_NUCLEASE_F1_4"/>
    <property type="match status" value="1"/>
</dbReference>
<organism evidence="8 9">
    <name type="scientific">Pseudonocardia nematodicida</name>
    <dbReference type="NCBI Taxonomy" id="1206997"/>
    <lineage>
        <taxon>Bacteria</taxon>
        <taxon>Bacillati</taxon>
        <taxon>Actinomycetota</taxon>
        <taxon>Actinomycetes</taxon>
        <taxon>Pseudonocardiales</taxon>
        <taxon>Pseudonocardiaceae</taxon>
        <taxon>Pseudonocardia</taxon>
    </lineage>
</organism>
<dbReference type="Proteomes" id="UP001494902">
    <property type="component" value="Unassembled WGS sequence"/>
</dbReference>
<protein>
    <submittedName>
        <fullName evidence="8">Exodeoxyribonuclease III</fullName>
        <ecNumber evidence="8">3.1.11.2</ecNumber>
    </submittedName>
</protein>
<name>A0ABV1KAG7_9PSEU</name>
<evidence type="ECO:0000259" key="7">
    <source>
        <dbReference type="Pfam" id="PF03372"/>
    </source>
</evidence>
<dbReference type="PROSITE" id="PS00726">
    <property type="entry name" value="AP_NUCLEASE_F1_1"/>
    <property type="match status" value="1"/>
</dbReference>
<feature type="domain" description="Endonuclease/exonuclease/phosphatase" evidence="7">
    <location>
        <begin position="4"/>
        <end position="255"/>
    </location>
</feature>
<dbReference type="PANTHER" id="PTHR43250">
    <property type="entry name" value="EXODEOXYRIBONUCLEASE III"/>
    <property type="match status" value="1"/>
</dbReference>
<dbReference type="InterPro" id="IPR020847">
    <property type="entry name" value="AP_endonuclease_F1_BS"/>
</dbReference>
<accession>A0ABV1KAG7</accession>
<keyword evidence="3" id="KW-0479">Metal-binding</keyword>
<feature type="region of interest" description="Disordered" evidence="6">
    <location>
        <begin position="245"/>
        <end position="287"/>
    </location>
</feature>
<evidence type="ECO:0000256" key="4">
    <source>
        <dbReference type="ARBA" id="ARBA00022801"/>
    </source>
</evidence>
<keyword evidence="5" id="KW-0460">Magnesium</keyword>
<dbReference type="NCBIfam" id="TIGR00633">
    <property type="entry name" value="xth"/>
    <property type="match status" value="1"/>
</dbReference>
<evidence type="ECO:0000256" key="2">
    <source>
        <dbReference type="ARBA" id="ARBA00007092"/>
    </source>
</evidence>
<dbReference type="InterPro" id="IPR004808">
    <property type="entry name" value="AP_endonuc_1"/>
</dbReference>
<dbReference type="GO" id="GO:0008311">
    <property type="term" value="F:double-stranded DNA 3'-5' DNA exonuclease activity"/>
    <property type="evidence" value="ECO:0007669"/>
    <property type="project" value="UniProtKB-EC"/>
</dbReference>
<dbReference type="PANTHER" id="PTHR43250:SF2">
    <property type="entry name" value="EXODEOXYRIBONUCLEASE III"/>
    <property type="match status" value="1"/>
</dbReference>
<sequence>MRLATWNVNSAKSRLPRLLPWLDERSPDVVCLQETKLSDDDFAAAFDDPLAERGYAVAHHGEGRWNGVAILSRVGCDDVVRGLPGEPVFTDGGQTGPDARAITATCGGLRVTSVYVPNGRAPEDPHYPFKLRWLGALRDMVAAGDPATAVVAGDMNIAPTDDDVWDRPAFDGATHVTPQERAALAELEGTGLSDVMRERWPDDRVFTYWDYRAGRFHQDQGMRIDLVLAGSGPAGRRAAVWVDRKARKGKAPSDHAPVVLDLDDAPDGDLGPVVPPPSSPAPLVGRK</sequence>
<evidence type="ECO:0000313" key="9">
    <source>
        <dbReference type="Proteomes" id="UP001494902"/>
    </source>
</evidence>
<evidence type="ECO:0000313" key="8">
    <source>
        <dbReference type="EMBL" id="MEQ3551475.1"/>
    </source>
</evidence>
<dbReference type="RefSeq" id="WP_349298554.1">
    <property type="nucleotide sequence ID" value="NZ_JBEDNQ010000005.1"/>
</dbReference>
<dbReference type="Pfam" id="PF03372">
    <property type="entry name" value="Exo_endo_phos"/>
    <property type="match status" value="1"/>
</dbReference>
<evidence type="ECO:0000256" key="3">
    <source>
        <dbReference type="ARBA" id="ARBA00022723"/>
    </source>
</evidence>
<dbReference type="InterPro" id="IPR037493">
    <property type="entry name" value="ExoIII-like"/>
</dbReference>
<comment type="cofactor">
    <cofactor evidence="1">
        <name>Mg(2+)</name>
        <dbReference type="ChEBI" id="CHEBI:18420"/>
    </cofactor>
</comment>
<evidence type="ECO:0000256" key="1">
    <source>
        <dbReference type="ARBA" id="ARBA00001946"/>
    </source>
</evidence>
<dbReference type="SUPFAM" id="SSF56219">
    <property type="entry name" value="DNase I-like"/>
    <property type="match status" value="1"/>
</dbReference>
<dbReference type="InterPro" id="IPR005135">
    <property type="entry name" value="Endo/exonuclease/phosphatase"/>
</dbReference>
<keyword evidence="4 8" id="KW-0378">Hydrolase</keyword>